<dbReference type="InterPro" id="IPR009776">
    <property type="entry name" value="Spore_0_M"/>
</dbReference>
<evidence type="ECO:0000313" key="2">
    <source>
        <dbReference type="Proteomes" id="UP000286931"/>
    </source>
</evidence>
<dbReference type="AlphaFoldDB" id="A0A401YK32"/>
<organism evidence="1 2">
    <name type="scientific">Embleya hyalina</name>
    <dbReference type="NCBI Taxonomy" id="516124"/>
    <lineage>
        <taxon>Bacteria</taxon>
        <taxon>Bacillati</taxon>
        <taxon>Actinomycetota</taxon>
        <taxon>Actinomycetes</taxon>
        <taxon>Kitasatosporales</taxon>
        <taxon>Streptomycetaceae</taxon>
        <taxon>Embleya</taxon>
    </lineage>
</organism>
<accession>A0A401YK32</accession>
<gene>
    <name evidence="1" type="ORF">EHYA_02634</name>
</gene>
<reference evidence="1 2" key="1">
    <citation type="submission" date="2018-12" db="EMBL/GenBank/DDBJ databases">
        <title>Draft genome sequence of Embleya hyalina NBRC 13850T.</title>
        <authorList>
            <person name="Komaki H."/>
            <person name="Hosoyama A."/>
            <person name="Kimura A."/>
            <person name="Ichikawa N."/>
            <person name="Tamura T."/>
        </authorList>
    </citation>
    <scope>NUCLEOTIDE SEQUENCE [LARGE SCALE GENOMIC DNA]</scope>
    <source>
        <strain evidence="1 2">NBRC 13850</strain>
    </source>
</reference>
<dbReference type="PANTHER" id="PTHR40053">
    <property type="entry name" value="SPORULATION-CONTROL PROTEIN SPO0M"/>
    <property type="match status" value="1"/>
</dbReference>
<dbReference type="EMBL" id="BIFH01000016">
    <property type="protein sequence ID" value="GCD94965.1"/>
    <property type="molecule type" value="Genomic_DNA"/>
</dbReference>
<keyword evidence="2" id="KW-1185">Reference proteome</keyword>
<dbReference type="RefSeq" id="WP_160161392.1">
    <property type="nucleotide sequence ID" value="NZ_BIFH01000016.1"/>
</dbReference>
<proteinExistence type="predicted"/>
<name>A0A401YK32_9ACTN</name>
<dbReference type="PANTHER" id="PTHR40053:SF1">
    <property type="entry name" value="SPORULATION-CONTROL PROTEIN SPO0M"/>
    <property type="match status" value="1"/>
</dbReference>
<evidence type="ECO:0000313" key="1">
    <source>
        <dbReference type="EMBL" id="GCD94965.1"/>
    </source>
</evidence>
<sequence length="322" mass="33319">MVFNRVLDAIGVGAPDVRTALSTPMTRPGGTLRGGVVLVGGGRPAEVGGVTLSLVLSTAAGIGRPAGAGDGSIPFADVVVSGPLRLAAREERELPFSFPVPWAAPFTTIAGQRLANPVVGLRTLMALDAGRRRHAVDAVDIDPLPVQQRVLEAALALGFTFKDADPTMGRFGAEQDLPFRQEVAFHAAPRYADRCREVALSFRSTPNATHVSVRVGPRGEPFGLGLGVDTGTRLDHTDLSKDLAGTVDTWIRRAVEEYAARTPYGGSSYDATRPSPWVNTGAEAGSRGGGSGLGGMVGGMATGAAAGFLGGMLAEEVFGDDD</sequence>
<comment type="caution">
    <text evidence="1">The sequence shown here is derived from an EMBL/GenBank/DDBJ whole genome shotgun (WGS) entry which is preliminary data.</text>
</comment>
<dbReference type="Pfam" id="PF07070">
    <property type="entry name" value="Spo0M"/>
    <property type="match status" value="1"/>
</dbReference>
<dbReference type="Proteomes" id="UP000286931">
    <property type="component" value="Unassembled WGS sequence"/>
</dbReference>
<protein>
    <submittedName>
        <fullName evidence="1">Sporulation protein</fullName>
    </submittedName>
</protein>
<dbReference type="OrthoDB" id="3431481at2"/>